<dbReference type="Gene3D" id="3.40.50.300">
    <property type="entry name" value="P-loop containing nucleotide triphosphate hydrolases"/>
    <property type="match status" value="1"/>
</dbReference>
<dbReference type="PANTHER" id="PTHR23389">
    <property type="entry name" value="CHROMOSOME TRANSMISSION FIDELITY FACTOR 18"/>
    <property type="match status" value="1"/>
</dbReference>
<feature type="compositionally biased region" description="Basic and acidic residues" evidence="1">
    <location>
        <begin position="19"/>
        <end position="37"/>
    </location>
</feature>
<evidence type="ECO:0000313" key="4">
    <source>
        <dbReference type="Proteomes" id="UP001324427"/>
    </source>
</evidence>
<dbReference type="EMBL" id="JAVFHQ010000114">
    <property type="protein sequence ID" value="KAK4539166.1"/>
    <property type="molecule type" value="Genomic_DNA"/>
</dbReference>
<dbReference type="GO" id="GO:0016887">
    <property type="term" value="F:ATP hydrolysis activity"/>
    <property type="evidence" value="ECO:0007669"/>
    <property type="project" value="InterPro"/>
</dbReference>
<keyword evidence="4" id="KW-1185">Reference proteome</keyword>
<sequence>MNGGVEKHIHPFFRPPNAGHERHEDAAGNEAKAHADEQEPSEEGVDGAQDQAPKAKRKRKSNGPAQSDANGKKQKTLQDIVNAKGNEQQNGQNGGQVIDLCSSDPVVDLSRRKRRRTGEPTPIDVEVEVPVHAPSPSSPRVVISPSSPLPQRAAHADVGAEQPAADAPATPPKKVLKLNANGKFSSPISKKDKQDEEQASPAAPKRRGRPRKSKEAAGPKKLLVTLTYGEDEARRTTIAQRIESILAGEERISTSTPKKQSTLRRPRTPKKPAKSTHPFFTGKPNDPPPAPKHEIPRKMTATTPGKLRRQVFGDRQPEVKEAPYACGSGLLKDRLMVKHPGAREPLWPDREQTHVRGLSESDSVQHASSAPGSGTVRQRKGKTARIPFASEQSILRQFAFALVPEEECVERDDGFHEPHSSLRLPEKLLISGRDIRQRITPELSVPLHDDAEGELSLPTSSQLSAHQALYKLWSGIPTTLTAFDQSRGENLPWTQKHAPAAAAEVLQPAREMAVLRDWLTSLTINAVESTSAHPPRPVAKAELKPRKKRRPKPDDLDDFLVDSDEEIHNMDELADPEDVPTVSGSKAHKSVIQVAAEGAKLSNAVLLSGPHGCGKTAAAYAVAKELGFKVFEISAHERRSGKDVLDKVGDMTENHLVKHHGVDTAELSSAEEPNAARLDEAFQQDLASGRQGKMNAFFKPKASAKPAVPKQKATAKAKTLESVHKAIKKPPRDQQQSLILLEEVDILFKDDKDFWNTVLKLIATSKRPFIMTCNDEDLVPLQAMTLHAILRFSPPPADLATDYMLLVAATEGHLLKREAVASLYESKGHDIRASITELDLWCQMGVGDPRGGLSWIFQRWPPGCDLDSRSQKLRVVSHGTYQSDIGLVAGTGVCEEEQMFRMWKEFGVDPTALLDRSDRASISHKEFGDSSTTPQERSAALKRHAALAETLSSLDAYTTVGLENTAPLDTTQPLLSDKARHHYVEGLPLLQTDEMIDYTAMSMHLVVTTVCLLSRGVLSADSSVQLPAQGPRRLDRVQSQDTALPWKSRSDGASSLTRRNFACFDAISVSTDNTLASSVGLIQSAFDGPLHPIAIDVAPYVRSIVQYDLLREEQRERLNSLLADGDGRKAKRARTTRAARSALEGGQRASTRRERWFTKGLDLQAVLATGGTEWPKTTLSVRDVASIDGSEAPASSAETG</sequence>
<dbReference type="Proteomes" id="UP001324427">
    <property type="component" value="Unassembled WGS sequence"/>
</dbReference>
<dbReference type="InterPro" id="IPR003959">
    <property type="entry name" value="ATPase_AAA_core"/>
</dbReference>
<dbReference type="SMART" id="SM00382">
    <property type="entry name" value="AAA"/>
    <property type="match status" value="1"/>
</dbReference>
<name>A0AAV9J3A8_9PEZI</name>
<feature type="region of interest" description="Disordered" evidence="1">
    <location>
        <begin position="1"/>
        <end position="225"/>
    </location>
</feature>
<feature type="region of interest" description="Disordered" evidence="1">
    <location>
        <begin position="1129"/>
        <end position="1151"/>
    </location>
</feature>
<accession>A0AAV9J3A8</accession>
<reference evidence="3 4" key="1">
    <citation type="submission" date="2021-11" db="EMBL/GenBank/DDBJ databases">
        <title>Black yeast isolated from Biological Soil Crust.</title>
        <authorList>
            <person name="Kurbessoian T."/>
        </authorList>
    </citation>
    <scope>NUCLEOTIDE SEQUENCE [LARGE SCALE GENOMIC DNA]</scope>
    <source>
        <strain evidence="3 4">CCFEE 5522</strain>
    </source>
</reference>
<feature type="compositionally biased region" description="Basic and acidic residues" evidence="1">
    <location>
        <begin position="346"/>
        <end position="359"/>
    </location>
</feature>
<dbReference type="GO" id="GO:0005524">
    <property type="term" value="F:ATP binding"/>
    <property type="evidence" value="ECO:0007669"/>
    <property type="project" value="InterPro"/>
</dbReference>
<feature type="compositionally biased region" description="Polar residues" evidence="1">
    <location>
        <begin position="360"/>
        <end position="376"/>
    </location>
</feature>
<evidence type="ECO:0000313" key="3">
    <source>
        <dbReference type="EMBL" id="KAK4539166.1"/>
    </source>
</evidence>
<dbReference type="GO" id="GO:0003677">
    <property type="term" value="F:DNA binding"/>
    <property type="evidence" value="ECO:0007669"/>
    <property type="project" value="TreeGrafter"/>
</dbReference>
<feature type="domain" description="AAA+ ATPase" evidence="2">
    <location>
        <begin position="601"/>
        <end position="796"/>
    </location>
</feature>
<proteinExistence type="predicted"/>
<dbReference type="InterPro" id="IPR027417">
    <property type="entry name" value="P-loop_NTPase"/>
</dbReference>
<comment type="caution">
    <text evidence="3">The sequence shown here is derived from an EMBL/GenBank/DDBJ whole genome shotgun (WGS) entry which is preliminary data.</text>
</comment>
<dbReference type="AlphaFoldDB" id="A0AAV9J3A8"/>
<organism evidence="3 4">
    <name type="scientific">Oleoguttula mirabilis</name>
    <dbReference type="NCBI Taxonomy" id="1507867"/>
    <lineage>
        <taxon>Eukaryota</taxon>
        <taxon>Fungi</taxon>
        <taxon>Dikarya</taxon>
        <taxon>Ascomycota</taxon>
        <taxon>Pezizomycotina</taxon>
        <taxon>Dothideomycetes</taxon>
        <taxon>Dothideomycetidae</taxon>
        <taxon>Mycosphaerellales</taxon>
        <taxon>Teratosphaeriaceae</taxon>
        <taxon>Oleoguttula</taxon>
    </lineage>
</organism>
<feature type="compositionally biased region" description="Low complexity" evidence="1">
    <location>
        <begin position="134"/>
        <end position="150"/>
    </location>
</feature>
<protein>
    <recommendedName>
        <fullName evidence="2">AAA+ ATPase domain-containing protein</fullName>
    </recommendedName>
</protein>
<feature type="region of interest" description="Disordered" evidence="1">
    <location>
        <begin position="343"/>
        <end position="384"/>
    </location>
</feature>
<gene>
    <name evidence="3" type="ORF">LTR36_001189</name>
</gene>
<feature type="region of interest" description="Disordered" evidence="1">
    <location>
        <begin position="246"/>
        <end position="311"/>
    </location>
</feature>
<dbReference type="Pfam" id="PF00004">
    <property type="entry name" value="AAA"/>
    <property type="match status" value="1"/>
</dbReference>
<evidence type="ECO:0000256" key="1">
    <source>
        <dbReference type="SAM" id="MobiDB-lite"/>
    </source>
</evidence>
<feature type="region of interest" description="Disordered" evidence="1">
    <location>
        <begin position="529"/>
        <end position="559"/>
    </location>
</feature>
<dbReference type="PANTHER" id="PTHR23389:SF21">
    <property type="entry name" value="ATPASE FAMILY AAA DOMAIN-CONTAINING PROTEIN 5"/>
    <property type="match status" value="1"/>
</dbReference>
<feature type="region of interest" description="Disordered" evidence="1">
    <location>
        <begin position="1028"/>
        <end position="1053"/>
    </location>
</feature>
<dbReference type="SUPFAM" id="SSF52540">
    <property type="entry name" value="P-loop containing nucleoside triphosphate hydrolases"/>
    <property type="match status" value="1"/>
</dbReference>
<dbReference type="InterPro" id="IPR003593">
    <property type="entry name" value="AAA+_ATPase"/>
</dbReference>
<evidence type="ECO:0000259" key="2">
    <source>
        <dbReference type="SMART" id="SM00382"/>
    </source>
</evidence>
<feature type="compositionally biased region" description="Basic residues" evidence="1">
    <location>
        <begin position="261"/>
        <end position="274"/>
    </location>
</feature>
<dbReference type="CDD" id="cd00009">
    <property type="entry name" value="AAA"/>
    <property type="match status" value="1"/>
</dbReference>
<dbReference type="GO" id="GO:0005634">
    <property type="term" value="C:nucleus"/>
    <property type="evidence" value="ECO:0007669"/>
    <property type="project" value="TreeGrafter"/>
</dbReference>